<evidence type="ECO:0000256" key="15">
    <source>
        <dbReference type="HAMAP-Rule" id="MF_00283"/>
    </source>
</evidence>
<dbReference type="InterPro" id="IPR002547">
    <property type="entry name" value="tRNA-bd_dom"/>
</dbReference>
<dbReference type="GO" id="GO:0004826">
    <property type="term" value="F:phenylalanine-tRNA ligase activity"/>
    <property type="evidence" value="ECO:0007669"/>
    <property type="project" value="UniProtKB-UniRule"/>
</dbReference>
<evidence type="ECO:0000256" key="8">
    <source>
        <dbReference type="ARBA" id="ARBA00022741"/>
    </source>
</evidence>
<dbReference type="Pfam" id="PF03147">
    <property type="entry name" value="FDX-ACB"/>
    <property type="match status" value="1"/>
</dbReference>
<dbReference type="GO" id="GO:0000049">
    <property type="term" value="F:tRNA binding"/>
    <property type="evidence" value="ECO:0007669"/>
    <property type="project" value="UniProtKB-UniRule"/>
</dbReference>
<keyword evidence="11 16" id="KW-0694">RNA-binding</keyword>
<dbReference type="GO" id="GO:0009328">
    <property type="term" value="C:phenylalanine-tRNA ligase complex"/>
    <property type="evidence" value="ECO:0007669"/>
    <property type="project" value="TreeGrafter"/>
</dbReference>
<feature type="domain" description="TRNA-binding" evidence="17">
    <location>
        <begin position="39"/>
        <end position="163"/>
    </location>
</feature>
<dbReference type="SMART" id="SM00874">
    <property type="entry name" value="B5"/>
    <property type="match status" value="1"/>
</dbReference>
<evidence type="ECO:0000256" key="10">
    <source>
        <dbReference type="ARBA" id="ARBA00022842"/>
    </source>
</evidence>
<evidence type="ECO:0000313" key="21">
    <source>
        <dbReference type="Proteomes" id="UP000224563"/>
    </source>
</evidence>
<reference evidence="20 21" key="1">
    <citation type="submission" date="2017-10" db="EMBL/GenBank/DDBJ databases">
        <title>Resolving the taxonomy of Roseburia spp., Eubacterium rectale and Agathobacter spp. through phylogenomic analysis.</title>
        <authorList>
            <person name="Sheridan P.O."/>
            <person name="Walker A.W."/>
            <person name="Duncan S.H."/>
            <person name="Scott K.P."/>
            <person name="Toole P.W.O."/>
            <person name="Luis P."/>
            <person name="Flint H.J."/>
        </authorList>
    </citation>
    <scope>NUCLEOTIDE SEQUENCE [LARGE SCALE GENOMIC DNA]</scope>
    <source>
        <strain evidence="20 21">JK623</strain>
    </source>
</reference>
<dbReference type="PROSITE" id="PS51447">
    <property type="entry name" value="FDX_ACB"/>
    <property type="match status" value="1"/>
</dbReference>
<dbReference type="GO" id="GO:0140096">
    <property type="term" value="F:catalytic activity, acting on a protein"/>
    <property type="evidence" value="ECO:0007669"/>
    <property type="project" value="UniProtKB-ARBA"/>
</dbReference>
<name>A0A2G3E5K2_9FIRM</name>
<dbReference type="SMART" id="SM00896">
    <property type="entry name" value="FDX-ACB"/>
    <property type="match status" value="1"/>
</dbReference>
<dbReference type="NCBIfam" id="TIGR00472">
    <property type="entry name" value="pheT_bact"/>
    <property type="match status" value="1"/>
</dbReference>
<dbReference type="PROSITE" id="PS50886">
    <property type="entry name" value="TRBD"/>
    <property type="match status" value="1"/>
</dbReference>
<dbReference type="SUPFAM" id="SSF46955">
    <property type="entry name" value="Putative DNA-binding domain"/>
    <property type="match status" value="1"/>
</dbReference>
<dbReference type="SMART" id="SM00873">
    <property type="entry name" value="B3_4"/>
    <property type="match status" value="1"/>
</dbReference>
<evidence type="ECO:0000256" key="4">
    <source>
        <dbReference type="ARBA" id="ARBA00022490"/>
    </source>
</evidence>
<evidence type="ECO:0000256" key="7">
    <source>
        <dbReference type="ARBA" id="ARBA00022723"/>
    </source>
</evidence>
<evidence type="ECO:0000256" key="12">
    <source>
        <dbReference type="ARBA" id="ARBA00022917"/>
    </source>
</evidence>
<evidence type="ECO:0000259" key="19">
    <source>
        <dbReference type="PROSITE" id="PS51483"/>
    </source>
</evidence>
<keyword evidence="8 15" id="KW-0547">Nucleotide-binding</keyword>
<dbReference type="RefSeq" id="WP_099385461.1">
    <property type="nucleotide sequence ID" value="NZ_JANSWH010000099.1"/>
</dbReference>
<comment type="subunit">
    <text evidence="3 15">Tetramer of two alpha and two beta subunits.</text>
</comment>
<dbReference type="SUPFAM" id="SSF54991">
    <property type="entry name" value="Anticodon-binding domain of PheRS"/>
    <property type="match status" value="1"/>
</dbReference>
<dbReference type="GO" id="GO:0016740">
    <property type="term" value="F:transferase activity"/>
    <property type="evidence" value="ECO:0007669"/>
    <property type="project" value="UniProtKB-ARBA"/>
</dbReference>
<keyword evidence="10 15" id="KW-0460">Magnesium</keyword>
<proteinExistence type="inferred from homology"/>
<dbReference type="AlphaFoldDB" id="A0A2G3E5K2"/>
<dbReference type="InterPro" id="IPR041616">
    <property type="entry name" value="PheRS_beta_core"/>
</dbReference>
<comment type="subcellular location">
    <subcellularLocation>
        <location evidence="1 15">Cytoplasm</location>
    </subcellularLocation>
</comment>
<evidence type="ECO:0000256" key="13">
    <source>
        <dbReference type="ARBA" id="ARBA00023146"/>
    </source>
</evidence>
<feature type="binding site" evidence="15">
    <location>
        <position position="476"/>
    </location>
    <ligand>
        <name>Mg(2+)</name>
        <dbReference type="ChEBI" id="CHEBI:18420"/>
        <note>shared with alpha subunit</note>
    </ligand>
</feature>
<keyword evidence="9 15" id="KW-0067">ATP-binding</keyword>
<dbReference type="InterPro" id="IPR005147">
    <property type="entry name" value="tRNA_synthase_B5-dom"/>
</dbReference>
<dbReference type="HAMAP" id="MF_00283">
    <property type="entry name" value="Phe_tRNA_synth_beta1"/>
    <property type="match status" value="1"/>
</dbReference>
<dbReference type="InterPro" id="IPR009061">
    <property type="entry name" value="DNA-bd_dom_put_sf"/>
</dbReference>
<keyword evidence="21" id="KW-1185">Reference proteome</keyword>
<evidence type="ECO:0000256" key="16">
    <source>
        <dbReference type="PROSITE-ProRule" id="PRU00209"/>
    </source>
</evidence>
<dbReference type="InterPro" id="IPR045864">
    <property type="entry name" value="aa-tRNA-synth_II/BPL/LPL"/>
</dbReference>
<dbReference type="InterPro" id="IPR012340">
    <property type="entry name" value="NA-bd_OB-fold"/>
</dbReference>
<sequence length="806" mass="89167">MLAPLSWLKEYVDIDVTPQELEDKLFSCGFEVEERYEVGKDISKVVVGYVKECEPIPDTHLHLCKVDAGEAGILQICCGADNVKAGGKYPLALIGATVYATAKDHVTIEGVMEIGQGKLRGYDSFGMLCSGVELGLNEDLYPGAGYNGLLVLPEDAPIGADVKPILGLDDQIYDIAITANRPDCQSIYGIAREVAAVLCKELKAPSLDFTPKDTMKDDFSVSVEATDLCPRYSAHYVYDVKIGPSPAWMRRRLALTGISSISNIVDITNYVLKEFGQPMHAFDYRFIEGNQICVRRAKEGEKIVTLDEKEFELNDQNLIICDGKKPVALAGIMGGLNSEIKDDTTEVMFEAAKFARDNIRKSSRALGQASDSSALYAKGVYEYTTVMAMKRALHLIEELGCGTVSASHFEQNTGNSVEPTEMKVSINKVNGVLGITVPNEDIVRILTNLNMAPVINGDELTLQIPAYREDMEDYPDVAEEVIRMYGYDHVKSTFMPTAQVTMGGLNLRQKSELKIKRALCAAGAYEGMHYSFFSPSDLDLLRLPENAKERNAIQLINPINIDLSLMRTTLAPEMLRAMAGNQKKGITEGRIFELGNIFIPKSLPLTEYPDERETICIGVFGKEENFFTIKGLGDVVADTLGVKFDYEAGTKTFLHPYQTAIVSCDGETVGYVGKVSYEVADELNMTVDSFVMELDLRVLSKYYGKPQVFVPISKFDEEKRDFAFVVDKNTTCAEVEKRIYAACDYVTSVTLFDVYEGSQLPDDKKSMAFSVVFTPRDEKLKGKKVEGFVETILNDLKENLGATLRA</sequence>
<dbReference type="Pfam" id="PF03484">
    <property type="entry name" value="B5"/>
    <property type="match status" value="1"/>
</dbReference>
<dbReference type="EC" id="6.1.1.20" evidence="15"/>
<evidence type="ECO:0000256" key="1">
    <source>
        <dbReference type="ARBA" id="ARBA00004496"/>
    </source>
</evidence>
<feature type="binding site" evidence="15">
    <location>
        <position position="479"/>
    </location>
    <ligand>
        <name>Mg(2+)</name>
        <dbReference type="ChEBI" id="CHEBI:18420"/>
        <note>shared with alpha subunit</note>
    </ligand>
</feature>
<dbReference type="SUPFAM" id="SSF55681">
    <property type="entry name" value="Class II aaRS and biotin synthetases"/>
    <property type="match status" value="1"/>
</dbReference>
<keyword evidence="6 15" id="KW-0436">Ligase</keyword>
<feature type="domain" description="B5" evidence="19">
    <location>
        <begin position="417"/>
        <end position="492"/>
    </location>
</feature>
<comment type="caution">
    <text evidence="20">The sequence shown here is derived from an EMBL/GenBank/DDBJ whole genome shotgun (WGS) entry which is preliminary data.</text>
</comment>
<protein>
    <recommendedName>
        <fullName evidence="15">Phenylalanine--tRNA ligase beta subunit</fullName>
        <ecNumber evidence="15">6.1.1.20</ecNumber>
    </recommendedName>
    <alternativeName>
        <fullName evidence="15">Phenylalanyl-tRNA synthetase beta subunit</fullName>
        <shortName evidence="15">PheRS</shortName>
    </alternativeName>
</protein>
<evidence type="ECO:0000256" key="11">
    <source>
        <dbReference type="ARBA" id="ARBA00022884"/>
    </source>
</evidence>
<dbReference type="InterPro" id="IPR005146">
    <property type="entry name" value="B3/B4_tRNA-bd"/>
</dbReference>
<keyword evidence="7 15" id="KW-0479">Metal-binding</keyword>
<dbReference type="PANTHER" id="PTHR10947">
    <property type="entry name" value="PHENYLALANYL-TRNA SYNTHETASE BETA CHAIN AND LEUCINE-RICH REPEAT-CONTAINING PROTEIN 47"/>
    <property type="match status" value="1"/>
</dbReference>
<dbReference type="Gene3D" id="3.50.40.10">
    <property type="entry name" value="Phenylalanyl-trna Synthetase, Chain B, domain 3"/>
    <property type="match status" value="1"/>
</dbReference>
<dbReference type="InterPro" id="IPR020825">
    <property type="entry name" value="Phe-tRNA_synthase-like_B3/B4"/>
</dbReference>
<dbReference type="InterPro" id="IPR033714">
    <property type="entry name" value="tRNA_bind_bactPheRS"/>
</dbReference>
<keyword evidence="12 15" id="KW-0648">Protein biosynthesis</keyword>
<keyword evidence="13 15" id="KW-0030">Aminoacyl-tRNA synthetase</keyword>
<dbReference type="Pfam" id="PF17759">
    <property type="entry name" value="tRNA_synthFbeta"/>
    <property type="match status" value="1"/>
</dbReference>
<dbReference type="GO" id="GO:0000287">
    <property type="term" value="F:magnesium ion binding"/>
    <property type="evidence" value="ECO:0007669"/>
    <property type="project" value="UniProtKB-UniRule"/>
</dbReference>
<feature type="domain" description="FDX-ACB" evidence="18">
    <location>
        <begin position="713"/>
        <end position="805"/>
    </location>
</feature>
<dbReference type="Gene3D" id="3.30.70.380">
    <property type="entry name" value="Ferrodoxin-fold anticodon-binding domain"/>
    <property type="match status" value="1"/>
</dbReference>
<reference evidence="20 21" key="2">
    <citation type="submission" date="2017-10" db="EMBL/GenBank/DDBJ databases">
        <authorList>
            <person name="Banno H."/>
            <person name="Chua N.-H."/>
        </authorList>
    </citation>
    <scope>NUCLEOTIDE SEQUENCE [LARGE SCALE GENOMIC DNA]</scope>
    <source>
        <strain evidence="20 21">JK623</strain>
    </source>
</reference>
<evidence type="ECO:0000256" key="3">
    <source>
        <dbReference type="ARBA" id="ARBA00011209"/>
    </source>
</evidence>
<dbReference type="PROSITE" id="PS51483">
    <property type="entry name" value="B5"/>
    <property type="match status" value="1"/>
</dbReference>
<dbReference type="Gene3D" id="2.40.50.140">
    <property type="entry name" value="Nucleic acid-binding proteins"/>
    <property type="match status" value="1"/>
</dbReference>
<dbReference type="PANTHER" id="PTHR10947:SF0">
    <property type="entry name" value="PHENYLALANINE--TRNA LIGASE BETA SUBUNIT"/>
    <property type="match status" value="1"/>
</dbReference>
<dbReference type="Gene3D" id="3.30.56.10">
    <property type="match status" value="2"/>
</dbReference>
<dbReference type="GO" id="GO:0006432">
    <property type="term" value="P:phenylalanyl-tRNA aminoacylation"/>
    <property type="evidence" value="ECO:0007669"/>
    <property type="project" value="UniProtKB-UniRule"/>
</dbReference>
<dbReference type="InterPro" id="IPR004532">
    <property type="entry name" value="Phe-tRNA-ligase_IIc_bsu_bact"/>
</dbReference>
<dbReference type="InterPro" id="IPR005121">
    <property type="entry name" value="Fdx_antiC-bd"/>
</dbReference>
<feature type="binding site" evidence="15">
    <location>
        <position position="480"/>
    </location>
    <ligand>
        <name>Mg(2+)</name>
        <dbReference type="ChEBI" id="CHEBI:18420"/>
        <note>shared with alpha subunit</note>
    </ligand>
</feature>
<dbReference type="CDD" id="cd02796">
    <property type="entry name" value="tRNA_bind_bactPheRS"/>
    <property type="match status" value="1"/>
</dbReference>
<evidence type="ECO:0000256" key="9">
    <source>
        <dbReference type="ARBA" id="ARBA00022840"/>
    </source>
</evidence>
<evidence type="ECO:0000259" key="17">
    <source>
        <dbReference type="PROSITE" id="PS50886"/>
    </source>
</evidence>
<dbReference type="GO" id="GO:0005524">
    <property type="term" value="F:ATP binding"/>
    <property type="evidence" value="ECO:0007669"/>
    <property type="project" value="UniProtKB-UniRule"/>
</dbReference>
<dbReference type="InterPro" id="IPR045060">
    <property type="entry name" value="Phe-tRNA-ligase_IIc_bsu"/>
</dbReference>
<dbReference type="Gene3D" id="3.30.930.10">
    <property type="entry name" value="Bira Bifunctional Protein, Domain 2"/>
    <property type="match status" value="1"/>
</dbReference>
<comment type="catalytic activity">
    <reaction evidence="14 15">
        <text>tRNA(Phe) + L-phenylalanine + ATP = L-phenylalanyl-tRNA(Phe) + AMP + diphosphate + H(+)</text>
        <dbReference type="Rhea" id="RHEA:19413"/>
        <dbReference type="Rhea" id="RHEA-COMP:9668"/>
        <dbReference type="Rhea" id="RHEA-COMP:9699"/>
        <dbReference type="ChEBI" id="CHEBI:15378"/>
        <dbReference type="ChEBI" id="CHEBI:30616"/>
        <dbReference type="ChEBI" id="CHEBI:33019"/>
        <dbReference type="ChEBI" id="CHEBI:58095"/>
        <dbReference type="ChEBI" id="CHEBI:78442"/>
        <dbReference type="ChEBI" id="CHEBI:78531"/>
        <dbReference type="ChEBI" id="CHEBI:456215"/>
        <dbReference type="EC" id="6.1.1.20"/>
    </reaction>
</comment>
<dbReference type="InterPro" id="IPR036690">
    <property type="entry name" value="Fdx_antiC-bd_sf"/>
</dbReference>
<evidence type="ECO:0000256" key="6">
    <source>
        <dbReference type="ARBA" id="ARBA00022598"/>
    </source>
</evidence>
<comment type="cofactor">
    <cofactor evidence="15">
        <name>Mg(2+)</name>
        <dbReference type="ChEBI" id="CHEBI:18420"/>
    </cofactor>
    <text evidence="15">Binds 2 magnesium ions per tetramer.</text>
</comment>
<evidence type="ECO:0000256" key="2">
    <source>
        <dbReference type="ARBA" id="ARBA00008653"/>
    </source>
</evidence>
<accession>A0A2G3E5K2</accession>
<keyword evidence="4 15" id="KW-0963">Cytoplasm</keyword>
<gene>
    <name evidence="15" type="primary">pheT</name>
    <name evidence="20" type="ORF">CSX02_02160</name>
</gene>
<dbReference type="Proteomes" id="UP000224563">
    <property type="component" value="Unassembled WGS sequence"/>
</dbReference>
<evidence type="ECO:0000313" key="20">
    <source>
        <dbReference type="EMBL" id="PHU38547.1"/>
    </source>
</evidence>
<dbReference type="Pfam" id="PF03483">
    <property type="entry name" value="B3_4"/>
    <property type="match status" value="1"/>
</dbReference>
<dbReference type="EMBL" id="PDYG01000006">
    <property type="protein sequence ID" value="PHU38547.1"/>
    <property type="molecule type" value="Genomic_DNA"/>
</dbReference>
<organism evidence="20 21">
    <name type="scientific">Agathobacter ruminis</name>
    <dbReference type="NCBI Taxonomy" id="1712665"/>
    <lineage>
        <taxon>Bacteria</taxon>
        <taxon>Bacillati</taxon>
        <taxon>Bacillota</taxon>
        <taxon>Clostridia</taxon>
        <taxon>Lachnospirales</taxon>
        <taxon>Lachnospiraceae</taxon>
        <taxon>Agathobacter</taxon>
    </lineage>
</organism>
<dbReference type="Pfam" id="PF01588">
    <property type="entry name" value="tRNA_bind"/>
    <property type="match status" value="1"/>
</dbReference>
<comment type="similarity">
    <text evidence="2 15">Belongs to the phenylalanyl-tRNA synthetase beta subunit family. Type 1 subfamily.</text>
</comment>
<dbReference type="SUPFAM" id="SSF50249">
    <property type="entry name" value="Nucleic acid-binding proteins"/>
    <property type="match status" value="1"/>
</dbReference>
<evidence type="ECO:0000259" key="18">
    <source>
        <dbReference type="PROSITE" id="PS51447"/>
    </source>
</evidence>
<keyword evidence="5 16" id="KW-0820">tRNA-binding</keyword>
<dbReference type="CDD" id="cd00769">
    <property type="entry name" value="PheRS_beta_core"/>
    <property type="match status" value="1"/>
</dbReference>
<feature type="binding site" evidence="15">
    <location>
        <position position="470"/>
    </location>
    <ligand>
        <name>Mg(2+)</name>
        <dbReference type="ChEBI" id="CHEBI:18420"/>
        <note>shared with alpha subunit</note>
    </ligand>
</feature>
<evidence type="ECO:0000256" key="14">
    <source>
        <dbReference type="ARBA" id="ARBA00049255"/>
    </source>
</evidence>
<dbReference type="SUPFAM" id="SSF56037">
    <property type="entry name" value="PheT/TilS domain"/>
    <property type="match status" value="1"/>
</dbReference>
<evidence type="ECO:0000256" key="5">
    <source>
        <dbReference type="ARBA" id="ARBA00022555"/>
    </source>
</evidence>